<dbReference type="AlphaFoldDB" id="A0A6N8FBR5"/>
<protein>
    <recommendedName>
        <fullName evidence="4">S9 family peptidase</fullName>
    </recommendedName>
</protein>
<dbReference type="SUPFAM" id="SSF82171">
    <property type="entry name" value="DPP6 N-terminal domain-like"/>
    <property type="match status" value="1"/>
</dbReference>
<dbReference type="EMBL" id="WOCD01000003">
    <property type="protein sequence ID" value="MUH72440.1"/>
    <property type="molecule type" value="Genomic_DNA"/>
</dbReference>
<keyword evidence="3" id="KW-1185">Reference proteome</keyword>
<dbReference type="OrthoDB" id="4269629at2"/>
<evidence type="ECO:0008006" key="4">
    <source>
        <dbReference type="Google" id="ProtNLM"/>
    </source>
</evidence>
<proteinExistence type="predicted"/>
<reference evidence="2 3" key="1">
    <citation type="submission" date="2019-11" db="EMBL/GenBank/DDBJ databases">
        <title>P. haliotis isolates from Z. marina roots.</title>
        <authorList>
            <person name="Cohen M."/>
            <person name="Jospin G."/>
            <person name="Eisen J.A."/>
            <person name="Coil D.A."/>
        </authorList>
    </citation>
    <scope>NUCLEOTIDE SEQUENCE [LARGE SCALE GENOMIC DNA]</scope>
    <source>
        <strain evidence="2 3">UCD-MCMsp1aY</strain>
    </source>
</reference>
<name>A0A6N8FBR5_9GAMM</name>
<feature type="signal peptide" evidence="1">
    <location>
        <begin position="1"/>
        <end position="19"/>
    </location>
</feature>
<dbReference type="Proteomes" id="UP000439994">
    <property type="component" value="Unassembled WGS sequence"/>
</dbReference>
<keyword evidence="1" id="KW-0732">Signal</keyword>
<feature type="chain" id="PRO_5027114773" description="S9 family peptidase" evidence="1">
    <location>
        <begin position="20"/>
        <end position="406"/>
    </location>
</feature>
<sequence>MFKFFTTLLLLVGVSNALADEKWNDFAQLPLVEQPRVSPDGSKIAMIYNTPDGPTVSVSAFGSRDFDILASLRLGKDRVDSISWSGNKYIIVSASSPQWSRGEHYRVSRLYAFDVKNKSNVALTERRFSQERWYEYTTFKIVSLLKNDEEHILVSTYDKLDEGYSVFKVNLSSGKFQKVQNNKHDISSWSAVNGVVRLGVAFDREENVFTRTIWHREKAGSELTKLHTRVVGKGETFNVIGLTKNGNKAYVLSDREVRRESIWLYDIALGEFESMVLSHPVFDITGGINNGEGELIGGYYSDDYSKKLYFDPADAAFEKSFSKMLNAEQVTLVSRSIDKTKVLVAKQSDNQPTLYVHFDLAAKKGGAWVRTYPALANKPFSSVENYSFNASDGQETNGLPNYTEWR</sequence>
<gene>
    <name evidence="2" type="ORF">GNP35_08055</name>
</gene>
<comment type="caution">
    <text evidence="2">The sequence shown here is derived from an EMBL/GenBank/DDBJ whole genome shotgun (WGS) entry which is preliminary data.</text>
</comment>
<accession>A0A6N8FBR5</accession>
<dbReference type="RefSeq" id="WP_155695619.1">
    <property type="nucleotide sequence ID" value="NZ_WOCD01000003.1"/>
</dbReference>
<evidence type="ECO:0000256" key="1">
    <source>
        <dbReference type="SAM" id="SignalP"/>
    </source>
</evidence>
<evidence type="ECO:0000313" key="2">
    <source>
        <dbReference type="EMBL" id="MUH72440.1"/>
    </source>
</evidence>
<evidence type="ECO:0000313" key="3">
    <source>
        <dbReference type="Proteomes" id="UP000439994"/>
    </source>
</evidence>
<organism evidence="2 3">
    <name type="scientific">Psychrosphaera haliotis</name>
    <dbReference type="NCBI Taxonomy" id="555083"/>
    <lineage>
        <taxon>Bacteria</taxon>
        <taxon>Pseudomonadati</taxon>
        <taxon>Pseudomonadota</taxon>
        <taxon>Gammaproteobacteria</taxon>
        <taxon>Alteromonadales</taxon>
        <taxon>Pseudoalteromonadaceae</taxon>
        <taxon>Psychrosphaera</taxon>
    </lineage>
</organism>